<evidence type="ECO:0000256" key="2">
    <source>
        <dbReference type="PROSITE-ProRule" id="PRU00497"/>
    </source>
</evidence>
<dbReference type="EnsemblMetazoa" id="NM_001270825">
    <property type="protein sequence ID" value="NP_001257754"/>
    <property type="gene ID" value="GeneID_725300"/>
</dbReference>
<dbReference type="AlphaFoldDB" id="A0A7M6UEI6"/>
<dbReference type="InterPro" id="IPR050468">
    <property type="entry name" value="Cuticle_Struct_Prot"/>
</dbReference>
<evidence type="ECO:0000256" key="3">
    <source>
        <dbReference type="SAM" id="SignalP"/>
    </source>
</evidence>
<dbReference type="GO" id="GO:0062129">
    <property type="term" value="C:chitin-based extracellular matrix"/>
    <property type="evidence" value="ECO:0007669"/>
    <property type="project" value="TreeGrafter"/>
</dbReference>
<dbReference type="CTD" id="100379453"/>
<evidence type="ECO:0000313" key="5">
    <source>
        <dbReference type="Proteomes" id="UP000005203"/>
    </source>
</evidence>
<dbReference type="PANTHER" id="PTHR10380">
    <property type="entry name" value="CUTICLE PROTEIN"/>
    <property type="match status" value="1"/>
</dbReference>
<dbReference type="Proteomes" id="UP000005203">
    <property type="component" value="Linkage group LG6"/>
</dbReference>
<accession>A0A8B6X013</accession>
<name>A0A7M6UEI6_APIME</name>
<sequence>MKTIAIIFALVVVVSAAPQEIVLVKETPSDNVGLGGYNYGFQLSDGQVKQESAEVVEGGTDGQFLRVRGTFSFVDPQTNVAYTVNYVADDTGFHPQGEHLPRV</sequence>
<reference evidence="4" key="3">
    <citation type="submission" date="2021-01" db="UniProtKB">
        <authorList>
            <consortium name="EnsemblMetazoa"/>
        </authorList>
    </citation>
    <scope>IDENTIFICATION</scope>
    <source>
        <strain evidence="4">DH4</strain>
    </source>
</reference>
<dbReference type="KEGG" id="ame:725300"/>
<dbReference type="GeneID" id="725300"/>
<feature type="signal peptide" evidence="3">
    <location>
        <begin position="1"/>
        <end position="16"/>
    </location>
</feature>
<dbReference type="PANTHER" id="PTHR10380:SF218">
    <property type="entry name" value="ADULT CUTICLE PROTEIN 65AA-RELATED"/>
    <property type="match status" value="1"/>
</dbReference>
<keyword evidence="1 2" id="KW-0193">Cuticle</keyword>
<evidence type="ECO:0000313" key="4">
    <source>
        <dbReference type="EnsemblMetazoa" id="NP_001257754"/>
    </source>
</evidence>
<accession>A0A7M6UEI6</accession>
<protein>
    <submittedName>
        <fullName evidence="6">Cuticular protein 13 precursor</fullName>
    </submittedName>
</protein>
<dbReference type="OMA" id="MHSINAC"/>
<dbReference type="OrthoDB" id="7255276at2759"/>
<evidence type="ECO:0000256" key="1">
    <source>
        <dbReference type="ARBA" id="ARBA00022460"/>
    </source>
</evidence>
<dbReference type="Pfam" id="PF00379">
    <property type="entry name" value="Chitin_bind_4"/>
    <property type="match status" value="1"/>
</dbReference>
<keyword evidence="5" id="KW-1185">Reference proteome</keyword>
<organism evidence="4">
    <name type="scientific">Apis mellifera</name>
    <name type="common">Honeybee</name>
    <dbReference type="NCBI Taxonomy" id="7460"/>
    <lineage>
        <taxon>Eukaryota</taxon>
        <taxon>Metazoa</taxon>
        <taxon>Ecdysozoa</taxon>
        <taxon>Arthropoda</taxon>
        <taxon>Hexapoda</taxon>
        <taxon>Insecta</taxon>
        <taxon>Pterygota</taxon>
        <taxon>Neoptera</taxon>
        <taxon>Endopterygota</taxon>
        <taxon>Hymenoptera</taxon>
        <taxon>Apocrita</taxon>
        <taxon>Aculeata</taxon>
        <taxon>Apoidea</taxon>
        <taxon>Anthophila</taxon>
        <taxon>Apidae</taxon>
        <taxon>Apis</taxon>
    </lineage>
</organism>
<reference evidence="6" key="4">
    <citation type="submission" date="2025-04" db="UniProtKB">
        <authorList>
            <consortium name="RefSeq"/>
        </authorList>
    </citation>
    <scope>IDENTIFICATION</scope>
</reference>
<keyword evidence="3 6" id="KW-0732">Signal</keyword>
<gene>
    <name evidence="4" type="primary">725300</name>
    <name evidence="6" type="synonym">CPR13</name>
</gene>
<dbReference type="PROSITE" id="PS51155">
    <property type="entry name" value="CHIT_BIND_RR_2"/>
    <property type="match status" value="1"/>
</dbReference>
<reference evidence="6" key="2">
    <citation type="journal article" date="2014" name="BMC Genomics">
        <title>Differential expression of endogenous plant cell wall degrading enzyme genes in the stick insect (Phasmatodea) midgut.</title>
        <authorList>
            <person name="Shelomi M."/>
            <person name="Jasper W.C."/>
            <person name="Atallah J."/>
            <person name="Kimsey L.S."/>
            <person name="Johnson B.R."/>
        </authorList>
    </citation>
    <scope>NUCLEOTIDE SEQUENCE</scope>
</reference>
<proteinExistence type="predicted"/>
<dbReference type="GO" id="GO:0008010">
    <property type="term" value="F:structural constituent of chitin-based larval cuticle"/>
    <property type="evidence" value="ECO:0007669"/>
    <property type="project" value="TreeGrafter"/>
</dbReference>
<evidence type="ECO:0000313" key="6">
    <source>
        <dbReference type="RefSeq" id="NP_001257754.1"/>
    </source>
</evidence>
<dbReference type="RefSeq" id="NP_001257754.1">
    <property type="nucleotide sequence ID" value="NM_001270825.1"/>
</dbReference>
<dbReference type="InterPro" id="IPR000618">
    <property type="entry name" value="Insect_cuticle"/>
</dbReference>
<reference evidence="6" key="1">
    <citation type="journal article" date="2006" name="Nature">
        <title>Insights into social insects from the genome of the honeybee Apis mellifera.</title>
        <authorList>
            <consortium name="Honeybee Genome Sequencing Consortium"/>
        </authorList>
    </citation>
    <scope>NUCLEOTIDE SEQUENCE</scope>
</reference>
<feature type="chain" id="PRO_5035544030" evidence="3 6">
    <location>
        <begin position="17"/>
        <end position="103"/>
    </location>
</feature>